<evidence type="ECO:0000259" key="2">
    <source>
        <dbReference type="Pfam" id="PF13478"/>
    </source>
</evidence>
<protein>
    <submittedName>
        <fullName evidence="3">XdhC family protein</fullName>
    </submittedName>
</protein>
<sequence>MHAPEQEVLEHALAWLRAGHRVHLCTVVRTWGSSPRLPGAMLALRDDGQLLGSVSGGCIEDELIDRAREGRLPAVNGLLEYGVSRDEAQRYGIPCGGRLQIFVEQLQEAEQVLPILESLQQRRLIRRSVRLGTNEVVLGEAMPGAVACLEDDWFHHYFGPQWRLLIIGANQLGAMLASMAQALEFNVLLCDPREEIRAQWQVAGVQWCEGMPDDVVLEIAPDAYTAIVAVTHDPKLDDMALLEALRSEAFYVGALGSKLNQEKRRERMRMFDLNDEEIGRLHGPVGLPIGSRTPAEIAVAILAEIIQIRSQQRAAALASQSIAHALSSNNACAS</sequence>
<dbReference type="RefSeq" id="WP_400882471.1">
    <property type="nucleotide sequence ID" value="NZ_JBIWXY010000002.1"/>
</dbReference>
<dbReference type="Proteomes" id="UP001617669">
    <property type="component" value="Unassembled WGS sequence"/>
</dbReference>
<evidence type="ECO:0000313" key="4">
    <source>
        <dbReference type="Proteomes" id="UP001617669"/>
    </source>
</evidence>
<dbReference type="InterPro" id="IPR027051">
    <property type="entry name" value="XdhC_Rossmann_dom"/>
</dbReference>
<gene>
    <name evidence="3" type="ORF">ACIKP9_10630</name>
</gene>
<dbReference type="Pfam" id="PF02625">
    <property type="entry name" value="XdhC_CoxI"/>
    <property type="match status" value="1"/>
</dbReference>
<comment type="caution">
    <text evidence="3">The sequence shown here is derived from an EMBL/GenBank/DDBJ whole genome shotgun (WGS) entry which is preliminary data.</text>
</comment>
<dbReference type="EMBL" id="JBIWXY010000002">
    <property type="protein sequence ID" value="MFJ5446682.1"/>
    <property type="molecule type" value="Genomic_DNA"/>
</dbReference>
<evidence type="ECO:0000259" key="1">
    <source>
        <dbReference type="Pfam" id="PF02625"/>
    </source>
</evidence>
<dbReference type="InterPro" id="IPR052698">
    <property type="entry name" value="MoCofactor_Util/Proc"/>
</dbReference>
<name>A0ABW8GNR2_9PROT</name>
<dbReference type="InterPro" id="IPR003777">
    <property type="entry name" value="XdhC_CoxI"/>
</dbReference>
<dbReference type="PANTHER" id="PTHR30388">
    <property type="entry name" value="ALDEHYDE OXIDOREDUCTASE MOLYBDENUM COFACTOR ASSEMBLY PROTEIN"/>
    <property type="match status" value="1"/>
</dbReference>
<accession>A0ABW8GNR2</accession>
<dbReference type="SUPFAM" id="SSF51735">
    <property type="entry name" value="NAD(P)-binding Rossmann-fold domains"/>
    <property type="match status" value="1"/>
</dbReference>
<keyword evidence="4" id="KW-1185">Reference proteome</keyword>
<feature type="domain" description="XdhC- CoxI" evidence="1">
    <location>
        <begin position="15"/>
        <end position="81"/>
    </location>
</feature>
<dbReference type="PANTHER" id="PTHR30388:SF4">
    <property type="entry name" value="MOLYBDENUM COFACTOR INSERTION CHAPERONE PAOD"/>
    <property type="match status" value="1"/>
</dbReference>
<feature type="domain" description="XdhC Rossmann" evidence="2">
    <location>
        <begin position="164"/>
        <end position="305"/>
    </location>
</feature>
<reference evidence="3 4" key="1">
    <citation type="submission" date="2024-11" db="EMBL/GenBank/DDBJ databases">
        <authorList>
            <person name="Kaparullina E.N."/>
            <person name="Delegan Y.A."/>
            <person name="Doronina N.V."/>
        </authorList>
    </citation>
    <scope>NUCLEOTIDE SEQUENCE [LARGE SCALE GENOMIC DNA]</scope>
    <source>
        <strain evidence="3 4">7sh_L</strain>
    </source>
</reference>
<proteinExistence type="predicted"/>
<evidence type="ECO:0000313" key="3">
    <source>
        <dbReference type="EMBL" id="MFJ5446682.1"/>
    </source>
</evidence>
<organism evidence="3 4">
    <name type="scientific">Methylobacillus methanolivorans</name>
    <dbReference type="NCBI Taxonomy" id="1848927"/>
    <lineage>
        <taxon>Bacteria</taxon>
        <taxon>Pseudomonadati</taxon>
        <taxon>Pseudomonadota</taxon>
        <taxon>Betaproteobacteria</taxon>
        <taxon>Nitrosomonadales</taxon>
        <taxon>Methylophilaceae</taxon>
        <taxon>Methylobacillus</taxon>
    </lineage>
</organism>
<dbReference type="Gene3D" id="3.40.50.720">
    <property type="entry name" value="NAD(P)-binding Rossmann-like Domain"/>
    <property type="match status" value="1"/>
</dbReference>
<dbReference type="Pfam" id="PF13478">
    <property type="entry name" value="XdhC_C"/>
    <property type="match status" value="1"/>
</dbReference>
<dbReference type="InterPro" id="IPR036291">
    <property type="entry name" value="NAD(P)-bd_dom_sf"/>
</dbReference>